<feature type="signal peptide" evidence="10">
    <location>
        <begin position="1"/>
        <end position="28"/>
    </location>
</feature>
<dbReference type="PROSITE" id="PS00141">
    <property type="entry name" value="ASP_PROTEASE"/>
    <property type="match status" value="2"/>
</dbReference>
<feature type="active site" evidence="6">
    <location>
        <position position="317"/>
    </location>
</feature>
<keyword evidence="2 8" id="KW-0645">Protease</keyword>
<evidence type="ECO:0000256" key="3">
    <source>
        <dbReference type="ARBA" id="ARBA00022750"/>
    </source>
</evidence>
<dbReference type="InterPro" id="IPR008138">
    <property type="entry name" value="SapB_2"/>
</dbReference>
<keyword evidence="10" id="KW-0732">Signal</keyword>
<feature type="region of interest" description="Disordered" evidence="9">
    <location>
        <begin position="403"/>
        <end position="469"/>
    </location>
</feature>
<feature type="active site" evidence="6">
    <location>
        <position position="122"/>
    </location>
</feature>
<dbReference type="Proteomes" id="UP000009170">
    <property type="component" value="Unassembled WGS sequence"/>
</dbReference>
<dbReference type="InterPro" id="IPR008139">
    <property type="entry name" value="SaposinB_dom"/>
</dbReference>
<dbReference type="SUPFAM" id="SSF47862">
    <property type="entry name" value="Saposin"/>
    <property type="match status" value="1"/>
</dbReference>
<evidence type="ECO:0000259" key="12">
    <source>
        <dbReference type="PROSITE" id="PS51767"/>
    </source>
</evidence>
<feature type="compositionally biased region" description="Basic residues" evidence="9">
    <location>
        <begin position="422"/>
        <end position="464"/>
    </location>
</feature>
<dbReference type="Pfam" id="PF00026">
    <property type="entry name" value="Asp"/>
    <property type="match status" value="2"/>
</dbReference>
<dbReference type="FunFam" id="2.40.70.10:FF:000044">
    <property type="entry name" value="Lysosomal aspartic protease"/>
    <property type="match status" value="1"/>
</dbReference>
<protein>
    <submittedName>
        <fullName evidence="13">Saposin-like type B, 2</fullName>
    </submittedName>
</protein>
<dbReference type="PROSITE" id="PS51767">
    <property type="entry name" value="PEPTIDASE_A1"/>
    <property type="match status" value="1"/>
</dbReference>
<feature type="domain" description="Peptidase A1" evidence="12">
    <location>
        <begin position="104"/>
        <end position="602"/>
    </location>
</feature>
<dbReference type="Pfam" id="PF03489">
    <property type="entry name" value="SapB_2"/>
    <property type="match status" value="1"/>
</dbReference>
<dbReference type="STRING" id="70448.A0A090MAI1"/>
<evidence type="ECO:0000256" key="8">
    <source>
        <dbReference type="RuleBase" id="RU000454"/>
    </source>
</evidence>
<dbReference type="AlphaFoldDB" id="A0A090MAI1"/>
<dbReference type="FunFam" id="2.40.70.10:FF:000115">
    <property type="entry name" value="Lysosomal aspartic protease"/>
    <property type="match status" value="1"/>
</dbReference>
<feature type="disulfide bond" evidence="7">
    <location>
        <begin position="306"/>
        <end position="312"/>
    </location>
</feature>
<feature type="region of interest" description="Disordered" evidence="9">
    <location>
        <begin position="66"/>
        <end position="89"/>
    </location>
</feature>
<sequence>MPRRRRSGFGATSAFVAATLLATTRASAEGLPRARIQKKSIRTHKEFISRLDAEISRWSSRFGRETRVKGSLEETRRTSAPDASNEGEVSGHAADLANYMDAQYYGDVEIGTPRQKFRVVFDTGSSNLWVPSSKCGFLQVPCDLHAKFDSAASETYEADGTPFAIQYGSGSLSGFLSQDDVTVGDITVKGQYFAEATKEPGIAFLFAKFDGILGLGFDTISVDKVKPVFYNMMEQKLIDKNMFSFWLNRTSNVDGTPSVTGGELVFGGSDPKHFVGEHTYAPVTRAGYWQIKMDDFKVAGRSLGVCKGENGCQVIADTGTSLLTGPADVVKKINDYIGAHSMLGEECRMLIDQYADELVRDLETYTSEQICTSIGACDSPDTSSEETEFVTHLAIARKLLQRVSDERHRGRPGPGPHSEDHHHHHRHSGPHRDHHHRHSGPHRDHHHRHSGPHRDHHHRHPHHSPHGELGVSFEGTISCKACTTVVNYAQNLLSENATSRVIASEVKRVCDMIPSYGGTAAVDCEDIPHMPNVEFVIGGVSFKLTPEQYVLKIYQDGDPQCVSGFMGMDIPPPAGPLWILGDVFLGPYHTEFDYENKRVGFARAA</sequence>
<keyword evidence="3 8" id="KW-0064">Aspartyl protease</keyword>
<feature type="chain" id="PRO_5001860409" evidence="10">
    <location>
        <begin position="29"/>
        <end position="605"/>
    </location>
</feature>
<accession>A0A090MAI1</accession>
<comment type="caution">
    <text evidence="13">The sequence shown here is derived from an EMBL/GenBank/DDBJ whole genome shotgun (WGS) entry which is preliminary data.</text>
</comment>
<dbReference type="PRINTS" id="PR00792">
    <property type="entry name" value="PEPSIN"/>
</dbReference>
<evidence type="ECO:0000256" key="5">
    <source>
        <dbReference type="ARBA" id="ARBA00023157"/>
    </source>
</evidence>
<dbReference type="PANTHER" id="PTHR47966">
    <property type="entry name" value="BETA-SITE APP-CLEAVING ENZYME, ISOFORM A-RELATED"/>
    <property type="match status" value="1"/>
</dbReference>
<evidence type="ECO:0000256" key="9">
    <source>
        <dbReference type="SAM" id="MobiDB-lite"/>
    </source>
</evidence>
<dbReference type="GO" id="GO:0006508">
    <property type="term" value="P:proteolysis"/>
    <property type="evidence" value="ECO:0007669"/>
    <property type="project" value="UniProtKB-KW"/>
</dbReference>
<dbReference type="InterPro" id="IPR011001">
    <property type="entry name" value="Saposin-like"/>
</dbReference>
<feature type="domain" description="Saposin B-type" evidence="11">
    <location>
        <begin position="342"/>
        <end position="381"/>
    </location>
</feature>
<comment type="similarity">
    <text evidence="1 8">Belongs to the peptidase A1 family.</text>
</comment>
<dbReference type="PROSITE" id="PS50015">
    <property type="entry name" value="SAP_B"/>
    <property type="match status" value="2"/>
</dbReference>
<dbReference type="GO" id="GO:0004190">
    <property type="term" value="F:aspartic-type endopeptidase activity"/>
    <property type="evidence" value="ECO:0007669"/>
    <property type="project" value="UniProtKB-KW"/>
</dbReference>
<proteinExistence type="inferred from homology"/>
<dbReference type="SUPFAM" id="SSF50630">
    <property type="entry name" value="Acid proteases"/>
    <property type="match status" value="1"/>
</dbReference>
<dbReference type="RefSeq" id="XP_022840000.1">
    <property type="nucleotide sequence ID" value="XM_022983072.1"/>
</dbReference>
<dbReference type="OrthoDB" id="771136at2759"/>
<reference evidence="13 14" key="2">
    <citation type="journal article" date="2014" name="BMC Genomics">
        <title>An improved genome of the model marine alga Ostreococcus tauri unfolds by assessing Illumina de novo assemblies.</title>
        <authorList>
            <person name="Blanc-Mathieu R."/>
            <person name="Verhelst B."/>
            <person name="Derelle E."/>
            <person name="Rombauts S."/>
            <person name="Bouget F.Y."/>
            <person name="Carre I."/>
            <person name="Chateau A."/>
            <person name="Eyre-Walker A."/>
            <person name="Grimsley N."/>
            <person name="Moreau H."/>
            <person name="Piegu B."/>
            <person name="Rivals E."/>
            <person name="Schackwitz W."/>
            <person name="Van de Peer Y."/>
            <person name="Piganeau G."/>
        </authorList>
    </citation>
    <scope>NUCLEOTIDE SEQUENCE [LARGE SCALE GENOMIC DNA]</scope>
    <source>
        <strain evidence="14">OTTH 0595 / CCAP 157/2 / RCC745</strain>
    </source>
</reference>
<feature type="disulfide bond" evidence="7">
    <location>
        <begin position="135"/>
        <end position="142"/>
    </location>
</feature>
<dbReference type="InParanoid" id="A0A090MAI1"/>
<dbReference type="InterPro" id="IPR001969">
    <property type="entry name" value="Aspartic_peptidase_AS"/>
</dbReference>
<keyword evidence="4 8" id="KW-0378">Hydrolase</keyword>
<dbReference type="GeneID" id="9835956"/>
<evidence type="ECO:0000259" key="11">
    <source>
        <dbReference type="PROSITE" id="PS50015"/>
    </source>
</evidence>
<evidence type="ECO:0000256" key="10">
    <source>
        <dbReference type="SAM" id="SignalP"/>
    </source>
</evidence>
<keyword evidence="14" id="KW-1185">Reference proteome</keyword>
<evidence type="ECO:0000256" key="2">
    <source>
        <dbReference type="ARBA" id="ARBA00022670"/>
    </source>
</evidence>
<dbReference type="Gene3D" id="2.40.70.10">
    <property type="entry name" value="Acid Proteases"/>
    <property type="match status" value="2"/>
</dbReference>
<dbReference type="EMBL" id="CAID01000011">
    <property type="protein sequence ID" value="CEF99732.1"/>
    <property type="molecule type" value="Genomic_DNA"/>
</dbReference>
<evidence type="ECO:0000313" key="14">
    <source>
        <dbReference type="Proteomes" id="UP000009170"/>
    </source>
</evidence>
<keyword evidence="5 7" id="KW-1015">Disulfide bond</keyword>
<feature type="domain" description="Saposin B-type" evidence="11">
    <location>
        <begin position="475"/>
        <end position="565"/>
    </location>
</feature>
<organism evidence="13 14">
    <name type="scientific">Ostreococcus tauri</name>
    <name type="common">Marine green alga</name>
    <dbReference type="NCBI Taxonomy" id="70448"/>
    <lineage>
        <taxon>Eukaryota</taxon>
        <taxon>Viridiplantae</taxon>
        <taxon>Chlorophyta</taxon>
        <taxon>Mamiellophyceae</taxon>
        <taxon>Mamiellales</taxon>
        <taxon>Bathycoccaceae</taxon>
        <taxon>Ostreococcus</taxon>
    </lineage>
</organism>
<reference evidence="14" key="1">
    <citation type="journal article" date="2006" name="Proc. Natl. Acad. Sci. U.S.A.">
        <title>Genome analysis of the smallest free-living eukaryote Ostreococcus tauri unveils many unique features.</title>
        <authorList>
            <person name="Derelle E."/>
            <person name="Ferraz C."/>
            <person name="Rombauts S."/>
            <person name="Rouze P."/>
            <person name="Worden A.Z."/>
            <person name="Robbens S."/>
            <person name="Partensky F."/>
            <person name="Degroeve S."/>
            <person name="Echeynie S."/>
            <person name="Cooke R."/>
            <person name="Saeys Y."/>
            <person name="Wuyts J."/>
            <person name="Jabbari K."/>
            <person name="Bowler C."/>
            <person name="Panaud O."/>
            <person name="Piegu B."/>
            <person name="Ball S.G."/>
            <person name="Ral J.-P."/>
            <person name="Bouget F.-Y."/>
            <person name="Piganeau G."/>
            <person name="De Baets B."/>
            <person name="Picard A."/>
            <person name="Delseny M."/>
            <person name="Demaille J."/>
            <person name="Van de Peer Y."/>
            <person name="Moreau H."/>
        </authorList>
    </citation>
    <scope>NUCLEOTIDE SEQUENCE [LARGE SCALE GENOMIC DNA]</scope>
    <source>
        <strain evidence="14">OTTH 0595 / CCAP 157/2 / RCC745</strain>
    </source>
</reference>
<name>A0A090MAI1_OSTTA</name>
<dbReference type="GO" id="GO:0006629">
    <property type="term" value="P:lipid metabolic process"/>
    <property type="evidence" value="ECO:0007669"/>
    <property type="project" value="InterPro"/>
</dbReference>
<dbReference type="InterPro" id="IPR033121">
    <property type="entry name" value="PEPTIDASE_A1"/>
</dbReference>
<dbReference type="Gene3D" id="1.10.225.10">
    <property type="entry name" value="Saposin-like"/>
    <property type="match status" value="1"/>
</dbReference>
<evidence type="ECO:0000313" key="13">
    <source>
        <dbReference type="EMBL" id="CEF99732.1"/>
    </source>
</evidence>
<dbReference type="KEGG" id="ota:OT_ostta11g03030"/>
<evidence type="ECO:0000256" key="6">
    <source>
        <dbReference type="PIRSR" id="PIRSR601461-1"/>
    </source>
</evidence>
<dbReference type="InterPro" id="IPR021109">
    <property type="entry name" value="Peptidase_aspartic_dom_sf"/>
</dbReference>
<dbReference type="PANTHER" id="PTHR47966:SF51">
    <property type="entry name" value="BETA-SITE APP-CLEAVING ENZYME, ISOFORM A-RELATED"/>
    <property type="match status" value="1"/>
</dbReference>
<dbReference type="FunCoup" id="A0A090MAI1">
    <property type="interactions" value="1011"/>
</dbReference>
<evidence type="ECO:0000256" key="1">
    <source>
        <dbReference type="ARBA" id="ARBA00007447"/>
    </source>
</evidence>
<dbReference type="InterPro" id="IPR001461">
    <property type="entry name" value="Aspartic_peptidase_A1"/>
</dbReference>
<evidence type="ECO:0000256" key="7">
    <source>
        <dbReference type="PIRSR" id="PIRSR601461-2"/>
    </source>
</evidence>
<gene>
    <name evidence="13" type="ORF">OT_ostta11g03030</name>
</gene>
<feature type="compositionally biased region" description="Basic and acidic residues" evidence="9">
    <location>
        <begin position="66"/>
        <end position="79"/>
    </location>
</feature>
<evidence type="ECO:0000256" key="4">
    <source>
        <dbReference type="ARBA" id="ARBA00022801"/>
    </source>
</evidence>